<proteinExistence type="predicted"/>
<dbReference type="GO" id="GO:0007165">
    <property type="term" value="P:signal transduction"/>
    <property type="evidence" value="ECO:0007669"/>
    <property type="project" value="InterPro"/>
</dbReference>
<name>A0A844GBR1_9NEIS</name>
<dbReference type="GO" id="GO:0016020">
    <property type="term" value="C:membrane"/>
    <property type="evidence" value="ECO:0007669"/>
    <property type="project" value="InterPro"/>
</dbReference>
<keyword evidence="1" id="KW-1133">Transmembrane helix</keyword>
<protein>
    <submittedName>
        <fullName evidence="3">HAMP domain-containing protein</fullName>
    </submittedName>
</protein>
<comment type="caution">
    <text evidence="3">The sequence shown here is derived from an EMBL/GenBank/DDBJ whole genome shotgun (WGS) entry which is preliminary data.</text>
</comment>
<dbReference type="PROSITE" id="PS50885">
    <property type="entry name" value="HAMP"/>
    <property type="match status" value="1"/>
</dbReference>
<organism evidence="3 4">
    <name type="scientific">Paludibacterium denitrificans</name>
    <dbReference type="NCBI Taxonomy" id="2675226"/>
    <lineage>
        <taxon>Bacteria</taxon>
        <taxon>Pseudomonadati</taxon>
        <taxon>Pseudomonadota</taxon>
        <taxon>Betaproteobacteria</taxon>
        <taxon>Neisseriales</taxon>
        <taxon>Chromobacteriaceae</taxon>
        <taxon>Paludibacterium</taxon>
    </lineage>
</organism>
<feature type="transmembrane region" description="Helical" evidence="1">
    <location>
        <begin position="20"/>
        <end position="38"/>
    </location>
</feature>
<keyword evidence="1" id="KW-0472">Membrane</keyword>
<evidence type="ECO:0000256" key="1">
    <source>
        <dbReference type="SAM" id="Phobius"/>
    </source>
</evidence>
<dbReference type="Proteomes" id="UP000446658">
    <property type="component" value="Unassembled WGS sequence"/>
</dbReference>
<evidence type="ECO:0000313" key="4">
    <source>
        <dbReference type="Proteomes" id="UP000446658"/>
    </source>
</evidence>
<sequence length="142" mass="16155">MPSCWPKAGLSPDRRRGGLAIILLLMLPLGWLLARFLIKPIQQLVLASERIRSMDFTHAPLPHTQVRELNDLIDASESMKVTIRDFIGLVSLRSFRKTLWNHSSRWCLKQRCAHCPPNVAAYGSTMANNCRHQPAMIKMVKP</sequence>
<keyword evidence="4" id="KW-1185">Reference proteome</keyword>
<evidence type="ECO:0000259" key="2">
    <source>
        <dbReference type="PROSITE" id="PS50885"/>
    </source>
</evidence>
<dbReference type="InterPro" id="IPR003660">
    <property type="entry name" value="HAMP_dom"/>
</dbReference>
<dbReference type="EMBL" id="WLYX01000001">
    <property type="protein sequence ID" value="MTD32678.1"/>
    <property type="molecule type" value="Genomic_DNA"/>
</dbReference>
<dbReference type="AlphaFoldDB" id="A0A844GBR1"/>
<keyword evidence="1" id="KW-0812">Transmembrane</keyword>
<dbReference type="Gene3D" id="6.10.340.10">
    <property type="match status" value="1"/>
</dbReference>
<feature type="domain" description="HAMP" evidence="2">
    <location>
        <begin position="35"/>
        <end position="88"/>
    </location>
</feature>
<reference evidence="3 4" key="1">
    <citation type="submission" date="2019-11" db="EMBL/GenBank/DDBJ databases">
        <title>Draft genome sequence of Paludibacterium sp. dN18-1.</title>
        <authorList>
            <person name="Im W.-T."/>
        </authorList>
    </citation>
    <scope>NUCLEOTIDE SEQUENCE [LARGE SCALE GENOMIC DNA]</scope>
    <source>
        <strain evidence="4">dN 18-1</strain>
    </source>
</reference>
<evidence type="ECO:0000313" key="3">
    <source>
        <dbReference type="EMBL" id="MTD32678.1"/>
    </source>
</evidence>
<gene>
    <name evidence="3" type="ORF">GKE73_03285</name>
</gene>
<accession>A0A844GBR1</accession>